<dbReference type="PROSITE" id="PS50240">
    <property type="entry name" value="TRYPSIN_DOM"/>
    <property type="match status" value="1"/>
</dbReference>
<keyword evidence="8" id="KW-1185">Reference proteome</keyword>
<evidence type="ECO:0000256" key="3">
    <source>
        <dbReference type="ARBA" id="ARBA00022825"/>
    </source>
</evidence>
<dbReference type="EMBL" id="JAPWTK010000050">
    <property type="protein sequence ID" value="KAJ8954190.1"/>
    <property type="molecule type" value="Genomic_DNA"/>
</dbReference>
<organism evidence="7 8">
    <name type="scientific">Aromia moschata</name>
    <dbReference type="NCBI Taxonomy" id="1265417"/>
    <lineage>
        <taxon>Eukaryota</taxon>
        <taxon>Metazoa</taxon>
        <taxon>Ecdysozoa</taxon>
        <taxon>Arthropoda</taxon>
        <taxon>Hexapoda</taxon>
        <taxon>Insecta</taxon>
        <taxon>Pterygota</taxon>
        <taxon>Neoptera</taxon>
        <taxon>Endopterygota</taxon>
        <taxon>Coleoptera</taxon>
        <taxon>Polyphaga</taxon>
        <taxon>Cucujiformia</taxon>
        <taxon>Chrysomeloidea</taxon>
        <taxon>Cerambycidae</taxon>
        <taxon>Cerambycinae</taxon>
        <taxon>Callichromatini</taxon>
        <taxon>Aromia</taxon>
    </lineage>
</organism>
<dbReference type="InterPro" id="IPR050430">
    <property type="entry name" value="Peptidase_S1"/>
</dbReference>
<protein>
    <recommendedName>
        <fullName evidence="6">Peptidase S1 domain-containing protein</fullName>
    </recommendedName>
</protein>
<dbReference type="AlphaFoldDB" id="A0AAV8YU27"/>
<evidence type="ECO:0000313" key="7">
    <source>
        <dbReference type="EMBL" id="KAJ8954190.1"/>
    </source>
</evidence>
<dbReference type="GO" id="GO:0004252">
    <property type="term" value="F:serine-type endopeptidase activity"/>
    <property type="evidence" value="ECO:0007669"/>
    <property type="project" value="InterPro"/>
</dbReference>
<feature type="domain" description="Peptidase S1" evidence="6">
    <location>
        <begin position="58"/>
        <end position="116"/>
    </location>
</feature>
<keyword evidence="4" id="KW-1015">Disulfide bond</keyword>
<proteinExistence type="predicted"/>
<keyword evidence="5" id="KW-0812">Transmembrane</keyword>
<dbReference type="PANTHER" id="PTHR24276:SF98">
    <property type="entry name" value="FI18310P1-RELATED"/>
    <property type="match status" value="1"/>
</dbReference>
<gene>
    <name evidence="7" type="ORF">NQ318_005785</name>
</gene>
<evidence type="ECO:0000313" key="8">
    <source>
        <dbReference type="Proteomes" id="UP001162162"/>
    </source>
</evidence>
<reference evidence="7" key="1">
    <citation type="journal article" date="2023" name="Insect Mol. Biol.">
        <title>Genome sequencing provides insights into the evolution of gene families encoding plant cell wall-degrading enzymes in longhorned beetles.</title>
        <authorList>
            <person name="Shin N.R."/>
            <person name="Okamura Y."/>
            <person name="Kirsch R."/>
            <person name="Pauchet Y."/>
        </authorList>
    </citation>
    <scope>NUCLEOTIDE SEQUENCE</scope>
    <source>
        <strain evidence="7">AMC_N1</strain>
    </source>
</reference>
<dbReference type="PROSITE" id="PS00134">
    <property type="entry name" value="TRYPSIN_HIS"/>
    <property type="match status" value="1"/>
</dbReference>
<feature type="transmembrane region" description="Helical" evidence="5">
    <location>
        <begin position="27"/>
        <end position="47"/>
    </location>
</feature>
<dbReference type="InterPro" id="IPR018114">
    <property type="entry name" value="TRYPSIN_HIS"/>
</dbReference>
<comment type="caution">
    <text evidence="7">The sequence shown here is derived from an EMBL/GenBank/DDBJ whole genome shotgun (WGS) entry which is preliminary data.</text>
</comment>
<dbReference type="GO" id="GO:0006508">
    <property type="term" value="P:proteolysis"/>
    <property type="evidence" value="ECO:0007669"/>
    <property type="project" value="UniProtKB-KW"/>
</dbReference>
<evidence type="ECO:0000256" key="2">
    <source>
        <dbReference type="ARBA" id="ARBA00022801"/>
    </source>
</evidence>
<evidence type="ECO:0000256" key="4">
    <source>
        <dbReference type="ARBA" id="ARBA00023157"/>
    </source>
</evidence>
<dbReference type="InterPro" id="IPR043504">
    <property type="entry name" value="Peptidase_S1_PA_chymotrypsin"/>
</dbReference>
<name>A0AAV8YU27_9CUCU</name>
<keyword evidence="3" id="KW-0720">Serine protease</keyword>
<dbReference type="SUPFAM" id="SSF50494">
    <property type="entry name" value="Trypsin-like serine proteases"/>
    <property type="match status" value="1"/>
</dbReference>
<evidence type="ECO:0000256" key="1">
    <source>
        <dbReference type="ARBA" id="ARBA00022670"/>
    </source>
</evidence>
<dbReference type="Proteomes" id="UP001162162">
    <property type="component" value="Unassembled WGS sequence"/>
</dbReference>
<dbReference type="InterPro" id="IPR001254">
    <property type="entry name" value="Trypsin_dom"/>
</dbReference>
<evidence type="ECO:0000259" key="6">
    <source>
        <dbReference type="PROSITE" id="PS50240"/>
    </source>
</evidence>
<sequence length="116" mass="12709">IRANFVQIPHSLLQVGSDDTRVSAMRLLLSVCFLTLPGSSLLLDISFPKDRKASTTRIIGGEETEPHAYPYQVVLNVYMTGFTYLCGGTLISPSWVLTAAHCLDRNFMDTIGKGTS</sequence>
<feature type="non-terminal residue" evidence="7">
    <location>
        <position position="1"/>
    </location>
</feature>
<accession>A0AAV8YU27</accession>
<dbReference type="PANTHER" id="PTHR24276">
    <property type="entry name" value="POLYSERASE-RELATED"/>
    <property type="match status" value="1"/>
</dbReference>
<keyword evidence="2" id="KW-0378">Hydrolase</keyword>
<dbReference type="Pfam" id="PF00089">
    <property type="entry name" value="Trypsin"/>
    <property type="match status" value="1"/>
</dbReference>
<keyword evidence="5" id="KW-1133">Transmembrane helix</keyword>
<keyword evidence="1" id="KW-0645">Protease</keyword>
<keyword evidence="5" id="KW-0472">Membrane</keyword>
<dbReference type="InterPro" id="IPR009003">
    <property type="entry name" value="Peptidase_S1_PA"/>
</dbReference>
<dbReference type="Gene3D" id="2.40.10.10">
    <property type="entry name" value="Trypsin-like serine proteases"/>
    <property type="match status" value="1"/>
</dbReference>
<evidence type="ECO:0000256" key="5">
    <source>
        <dbReference type="SAM" id="Phobius"/>
    </source>
</evidence>